<dbReference type="AlphaFoldDB" id="A0A6I0SAF3"/>
<dbReference type="RefSeq" id="WP_373251882.1">
    <property type="nucleotide sequence ID" value="NZ_CAXTFL010000008.1"/>
</dbReference>
<dbReference type="GO" id="GO:0016787">
    <property type="term" value="F:hydrolase activity"/>
    <property type="evidence" value="ECO:0007669"/>
    <property type="project" value="UniProtKB-KW"/>
</dbReference>
<evidence type="ECO:0000256" key="1">
    <source>
        <dbReference type="ARBA" id="ARBA00023277"/>
    </source>
</evidence>
<evidence type="ECO:0000313" key="2">
    <source>
        <dbReference type="EMBL" id="KAB4475647.1"/>
    </source>
</evidence>
<dbReference type="SUPFAM" id="SSF51445">
    <property type="entry name" value="(Trans)glycosidases"/>
    <property type="match status" value="1"/>
</dbReference>
<organism evidence="2 3">
    <name type="scientific">Bacteroides thetaiotaomicron</name>
    <dbReference type="NCBI Taxonomy" id="818"/>
    <lineage>
        <taxon>Bacteria</taxon>
        <taxon>Pseudomonadati</taxon>
        <taxon>Bacteroidota</taxon>
        <taxon>Bacteroidia</taxon>
        <taxon>Bacteroidales</taxon>
        <taxon>Bacteroidaceae</taxon>
        <taxon>Bacteroides</taxon>
    </lineage>
</organism>
<keyword evidence="2" id="KW-0378">Hydrolase</keyword>
<name>A0A6I0SAF3_BACT4</name>
<keyword evidence="1" id="KW-0119">Carbohydrate metabolism</keyword>
<accession>A0A6I0SAF3</accession>
<dbReference type="InterPro" id="IPR013785">
    <property type="entry name" value="Aldolase_TIM"/>
</dbReference>
<gene>
    <name evidence="2" type="ORF">GAN59_09295</name>
</gene>
<dbReference type="InterPro" id="IPR008811">
    <property type="entry name" value="Glycosyl_hydrolases_36"/>
</dbReference>
<evidence type="ECO:0000313" key="3">
    <source>
        <dbReference type="Proteomes" id="UP000488521"/>
    </source>
</evidence>
<dbReference type="PANTHER" id="PTHR31268:SF32">
    <property type="entry name" value="GALACTINOL--SUCROSE GALACTOSYLTRANSFERASE 2-RELATED"/>
    <property type="match status" value="1"/>
</dbReference>
<protein>
    <submittedName>
        <fullName evidence="2">Glycoside hydrolase family 36</fullName>
    </submittedName>
</protein>
<dbReference type="EMBL" id="WCRS01000004">
    <property type="protein sequence ID" value="KAB4475647.1"/>
    <property type="molecule type" value="Genomic_DNA"/>
</dbReference>
<reference evidence="2 3" key="1">
    <citation type="journal article" date="2019" name="Nat. Med.">
        <title>A library of human gut bacterial isolates paired with longitudinal multiomics data enables mechanistic microbiome research.</title>
        <authorList>
            <person name="Poyet M."/>
            <person name="Groussin M."/>
            <person name="Gibbons S.M."/>
            <person name="Avila-Pacheco J."/>
            <person name="Jiang X."/>
            <person name="Kearney S.M."/>
            <person name="Perrotta A.R."/>
            <person name="Berdy B."/>
            <person name="Zhao S."/>
            <person name="Lieberman T.D."/>
            <person name="Swanson P.K."/>
            <person name="Smith M."/>
            <person name="Roesemann S."/>
            <person name="Alexander J.E."/>
            <person name="Rich S.A."/>
            <person name="Livny J."/>
            <person name="Vlamakis H."/>
            <person name="Clish C."/>
            <person name="Bullock K."/>
            <person name="Deik A."/>
            <person name="Scott J."/>
            <person name="Pierce K.A."/>
            <person name="Xavier R.J."/>
            <person name="Alm E.J."/>
        </authorList>
    </citation>
    <scope>NUCLEOTIDE SEQUENCE [LARGE SCALE GENOMIC DNA]</scope>
    <source>
        <strain evidence="2 3">BIOML-A156</strain>
    </source>
</reference>
<dbReference type="Pfam" id="PF05691">
    <property type="entry name" value="Raffinose_syn"/>
    <property type="match status" value="2"/>
</dbReference>
<dbReference type="PANTHER" id="PTHR31268">
    <property type="match status" value="1"/>
</dbReference>
<comment type="caution">
    <text evidence="2">The sequence shown here is derived from an EMBL/GenBank/DDBJ whole genome shotgun (WGS) entry which is preliminary data.</text>
</comment>
<dbReference type="Gene3D" id="3.20.20.70">
    <property type="entry name" value="Aldolase class I"/>
    <property type="match status" value="1"/>
</dbReference>
<proteinExistence type="predicted"/>
<sequence>MKRIIHICLWLLTGIFAEVSLSAQNPFIYHKEKTYKDVAAYRMEEIIDLNTHTPSTPILCEQQVPEHQSTLSYKVALPLYVRGIFFSRDSRPGDYQWPNNTNRLLPWMFNRLEDLTRSDYAGIPSNALPSASGDALLLELADGEYLFAKAIAGSNSLSWFQVNQDGTLTLYVSTLGEDALTGRLPLLIFRKSSSIYHVFSDAYDSLIADKAVSALRKRADKEYFNAFNYLGWCTWEHYHYDIDETKILNDIDAIEASGIPVRYVLIDDGHIANKNRQLTSLVPDKKRFPNGWSRIMKRKQADKIRWIGLWYSLSGYWMGISAENDFPPEIRQVLHSYNGSLLPGTSTEKIETWYEYYVRTMKEYGFDFLKIDNQSFTLPLYMGGTQVIRQAKDCNLALEHQTHRMQMGLMNCMAQNVLNIDHTLYSSVTRASIDYKKYDENMAKSHLFQSYTNTLILGQTVWPDHDMFHSCDTVCGSLMARSKAVSGGPVYLSDSPSEFIADNIRPLIDETGKIFRPAAPAVPTPESILTNPLQSGKAYRVYAPTGDEALSVICYNLNTSPAYREVESFVKQEDYLLRESTGKSADSSCDSILAFNWEKQSAEVLNASERKIKLSGFTDSLFHLCPIRKGWAVIGIQEKYLSPATVQILKRTTDKLILDVHCTGTLRIWADSHGNQELRSIPIKKAGRIEIKK</sequence>
<dbReference type="Proteomes" id="UP000488521">
    <property type="component" value="Unassembled WGS sequence"/>
</dbReference>
<dbReference type="InterPro" id="IPR017853">
    <property type="entry name" value="GH"/>
</dbReference>
<dbReference type="FunFam" id="3.20.20.70:FF:000341">
    <property type="entry name" value="Glycoside hydrolase family 36"/>
    <property type="match status" value="1"/>
</dbReference>